<name>A0AAD2H619_9AGAR</name>
<evidence type="ECO:0000256" key="2">
    <source>
        <dbReference type="SAM" id="Phobius"/>
    </source>
</evidence>
<dbReference type="PANTHER" id="PTHR40465:SF1">
    <property type="entry name" value="DUF6534 DOMAIN-CONTAINING PROTEIN"/>
    <property type="match status" value="1"/>
</dbReference>
<dbReference type="Proteomes" id="UP001295794">
    <property type="component" value="Unassembled WGS sequence"/>
</dbReference>
<proteinExistence type="predicted"/>
<reference evidence="4" key="1">
    <citation type="submission" date="2023-11" db="EMBL/GenBank/DDBJ databases">
        <authorList>
            <person name="De Vega J J."/>
            <person name="De Vega J J."/>
        </authorList>
    </citation>
    <scope>NUCLEOTIDE SEQUENCE</scope>
</reference>
<sequence length="464" mass="51365">MGGVELLFGPMLLGVVLNLILYGMSEYRRRFPKCATFARLRVSVLIPLSDLKWIRLLMHYLMLVETANVVVELGIIFEPLIVNYGKPEALIFAPKLMAGDPIFISIVAMPIQVFTAWRLKVITRSYIMPAVICVLSLTSFGFGALMSINVGTTRRFSDFGKFTVISAVWLTCSAVCDLVIAISMSYALLKRKSPFAGNVNGYIDRIVKFVVGTGSMTAAVALTDILLFLLVPRTSLNFLVDFPLSNLYTISMITMLLSRDPAKLAQATSTTQVPQLDGLNEKAASKRATFSFAALQERPAFDPVASFSTTEPADIEMQLPRSLQSPAVDTPVSSRPVTPVRSFPVRPISRARTLSRGGESEDESGSVSSRTNRIPRKPVPMPKRYENHRHSRSMESARSMERLRAYRSTETLVSSASMNTLVSDARPETSSPHIRPSVELPAELGRRQKRAVEYDTNARYAARI</sequence>
<feature type="region of interest" description="Disordered" evidence="1">
    <location>
        <begin position="319"/>
        <end position="400"/>
    </location>
</feature>
<dbReference type="EMBL" id="CAVNYO010000168">
    <property type="protein sequence ID" value="CAK5270599.1"/>
    <property type="molecule type" value="Genomic_DNA"/>
</dbReference>
<dbReference type="InterPro" id="IPR045339">
    <property type="entry name" value="DUF6534"/>
</dbReference>
<evidence type="ECO:0000259" key="3">
    <source>
        <dbReference type="Pfam" id="PF20152"/>
    </source>
</evidence>
<accession>A0AAD2H619</accession>
<feature type="domain" description="DUF6534" evidence="3">
    <location>
        <begin position="173"/>
        <end position="260"/>
    </location>
</feature>
<evidence type="ECO:0000256" key="1">
    <source>
        <dbReference type="SAM" id="MobiDB-lite"/>
    </source>
</evidence>
<dbReference type="Pfam" id="PF20152">
    <property type="entry name" value="DUF6534"/>
    <property type="match status" value="1"/>
</dbReference>
<feature type="transmembrane region" description="Helical" evidence="2">
    <location>
        <begin position="168"/>
        <end position="189"/>
    </location>
</feature>
<gene>
    <name evidence="4" type="ORF">MYCIT1_LOCUS15146</name>
</gene>
<keyword evidence="2" id="KW-1133">Transmembrane helix</keyword>
<feature type="transmembrane region" description="Helical" evidence="2">
    <location>
        <begin position="209"/>
        <end position="230"/>
    </location>
</feature>
<organism evidence="4 5">
    <name type="scientific">Mycena citricolor</name>
    <dbReference type="NCBI Taxonomy" id="2018698"/>
    <lineage>
        <taxon>Eukaryota</taxon>
        <taxon>Fungi</taxon>
        <taxon>Dikarya</taxon>
        <taxon>Basidiomycota</taxon>
        <taxon>Agaricomycotina</taxon>
        <taxon>Agaricomycetes</taxon>
        <taxon>Agaricomycetidae</taxon>
        <taxon>Agaricales</taxon>
        <taxon>Marasmiineae</taxon>
        <taxon>Mycenaceae</taxon>
        <taxon>Mycena</taxon>
    </lineage>
</organism>
<keyword evidence="2" id="KW-0472">Membrane</keyword>
<feature type="transmembrane region" description="Helical" evidence="2">
    <location>
        <begin position="60"/>
        <end position="82"/>
    </location>
</feature>
<keyword evidence="5" id="KW-1185">Reference proteome</keyword>
<dbReference type="AlphaFoldDB" id="A0AAD2H619"/>
<feature type="transmembrane region" description="Helical" evidence="2">
    <location>
        <begin position="126"/>
        <end position="148"/>
    </location>
</feature>
<feature type="compositionally biased region" description="Polar residues" evidence="1">
    <location>
        <begin position="321"/>
        <end position="336"/>
    </location>
</feature>
<evidence type="ECO:0000313" key="5">
    <source>
        <dbReference type="Proteomes" id="UP001295794"/>
    </source>
</evidence>
<feature type="transmembrane region" description="Helical" evidence="2">
    <location>
        <begin position="6"/>
        <end position="24"/>
    </location>
</feature>
<dbReference type="PANTHER" id="PTHR40465">
    <property type="entry name" value="CHROMOSOME 1, WHOLE GENOME SHOTGUN SEQUENCE"/>
    <property type="match status" value="1"/>
</dbReference>
<keyword evidence="2" id="KW-0812">Transmembrane</keyword>
<feature type="transmembrane region" description="Helical" evidence="2">
    <location>
        <begin position="102"/>
        <end position="119"/>
    </location>
</feature>
<evidence type="ECO:0000313" key="4">
    <source>
        <dbReference type="EMBL" id="CAK5270599.1"/>
    </source>
</evidence>
<protein>
    <recommendedName>
        <fullName evidence="3">DUF6534 domain-containing protein</fullName>
    </recommendedName>
</protein>
<comment type="caution">
    <text evidence="4">The sequence shown here is derived from an EMBL/GenBank/DDBJ whole genome shotgun (WGS) entry which is preliminary data.</text>
</comment>